<keyword evidence="3" id="KW-1185">Reference proteome</keyword>
<accession>G5KHU8</accession>
<protein>
    <submittedName>
        <fullName evidence="2">Pyridine nucleotide-disulfide oxidoreductase</fullName>
    </submittedName>
</protein>
<dbReference type="SUPFAM" id="SSF51905">
    <property type="entry name" value="FAD/NAD(P)-binding domain"/>
    <property type="match status" value="2"/>
</dbReference>
<dbReference type="AlphaFoldDB" id="G5KHU8"/>
<dbReference type="STRING" id="764291.STRUR_1533"/>
<dbReference type="GO" id="GO:0050660">
    <property type="term" value="F:flavin adenine dinucleotide binding"/>
    <property type="evidence" value="ECO:0007669"/>
    <property type="project" value="TreeGrafter"/>
</dbReference>
<dbReference type="PROSITE" id="PS51257">
    <property type="entry name" value="PROKAR_LIPOPROTEIN"/>
    <property type="match status" value="1"/>
</dbReference>
<organism evidence="2 3">
    <name type="scientific">Streptococcus urinalis 2285-97</name>
    <dbReference type="NCBI Taxonomy" id="764291"/>
    <lineage>
        <taxon>Bacteria</taxon>
        <taxon>Bacillati</taxon>
        <taxon>Bacillota</taxon>
        <taxon>Bacilli</taxon>
        <taxon>Lactobacillales</taxon>
        <taxon>Streptococcaceae</taxon>
        <taxon>Streptococcus</taxon>
    </lineage>
</organism>
<dbReference type="PRINTS" id="PR00411">
    <property type="entry name" value="PNDRDTASEI"/>
</dbReference>
<proteinExistence type="predicted"/>
<dbReference type="InterPro" id="IPR050982">
    <property type="entry name" value="Auxin_biosynth/cation_transpt"/>
</dbReference>
<dbReference type="PANTHER" id="PTHR43539">
    <property type="entry name" value="FLAVIN-BINDING MONOOXYGENASE-LIKE PROTEIN (AFU_ORTHOLOGUE AFUA_4G09220)"/>
    <property type="match status" value="1"/>
</dbReference>
<dbReference type="PANTHER" id="PTHR43539:SF89">
    <property type="entry name" value="NAD(P)-BINDING DOMAIN-CONTAINING PROTEIN"/>
    <property type="match status" value="1"/>
</dbReference>
<dbReference type="Gene3D" id="3.50.50.60">
    <property type="entry name" value="FAD/NAD(P)-binding domain"/>
    <property type="match status" value="2"/>
</dbReference>
<name>G5KHU8_9STRE</name>
<keyword evidence="1" id="KW-0560">Oxidoreductase</keyword>
<dbReference type="RefSeq" id="WP_006739852.1">
    <property type="nucleotide sequence ID" value="NZ_AEUZ02000001.1"/>
</dbReference>
<dbReference type="Pfam" id="PF13738">
    <property type="entry name" value="Pyr_redox_3"/>
    <property type="match status" value="1"/>
</dbReference>
<dbReference type="Proteomes" id="UP000005388">
    <property type="component" value="Unassembled WGS sequence"/>
</dbReference>
<comment type="caution">
    <text evidence="2">The sequence shown here is derived from an EMBL/GenBank/DDBJ whole genome shotgun (WGS) entry which is preliminary data.</text>
</comment>
<reference evidence="2 3" key="1">
    <citation type="journal article" date="2014" name="Int. J. Syst. Evol. Microbiol.">
        <title>Phylogenomics and the dynamic genome evolution of the genus Streptococcus.</title>
        <authorList>
            <consortium name="The Broad Institute Genome Sequencing Platform"/>
            <person name="Richards V.P."/>
            <person name="Palmer S.R."/>
            <person name="Pavinski Bitar P.D."/>
            <person name="Qin X."/>
            <person name="Weinstock G.M."/>
            <person name="Highlander S.K."/>
            <person name="Town C.D."/>
            <person name="Burne R.A."/>
            <person name="Stanhope M.J."/>
        </authorList>
    </citation>
    <scope>NUCLEOTIDE SEQUENCE [LARGE SCALE GENOMIC DNA]</scope>
    <source>
        <strain evidence="2 3">2285-97</strain>
    </source>
</reference>
<evidence type="ECO:0000313" key="3">
    <source>
        <dbReference type="Proteomes" id="UP000005388"/>
    </source>
</evidence>
<sequence length="375" mass="42194">MKKYDIIIVGAGASGIGMACALRRFNISNFLVLEKGQIGDSFIKWPKTTQFITPSFTTNGFGFPDINAVVPDTSPAFTFEKEHLSGLEYAEYLRLVAQNYQLPINTKTLVKDIKKVGNDYLVTTDKEQFLACYLIMATGEFQNPNKTSIKGAELGMHYGEVDSFHVKSYSSFIIIGGNESGCDALTHLAYLGNEVSLYTSSFGKSETAPDPSISLSPITKERLKHIQSNKDFNIHLFESKKATAIEKDDDQYRVIFDDGNVAYSKHRPILATGFKSCVHNINGISLFEYQENDIPLLTENDESTIHKNIFLIGPSVRQKDVIFCYIYKFRQRLAPIIAEIAKREHWSLDEEELATYRDNHMFLDDLSCCAVSCDC</sequence>
<evidence type="ECO:0000313" key="2">
    <source>
        <dbReference type="EMBL" id="EHJ57127.1"/>
    </source>
</evidence>
<evidence type="ECO:0000256" key="1">
    <source>
        <dbReference type="ARBA" id="ARBA00023002"/>
    </source>
</evidence>
<dbReference type="eggNOG" id="COG2072">
    <property type="taxonomic scope" value="Bacteria"/>
</dbReference>
<gene>
    <name evidence="2" type="ORF">STRUR_1533</name>
</gene>
<dbReference type="GO" id="GO:0004497">
    <property type="term" value="F:monooxygenase activity"/>
    <property type="evidence" value="ECO:0007669"/>
    <property type="project" value="TreeGrafter"/>
</dbReference>
<dbReference type="InterPro" id="IPR036188">
    <property type="entry name" value="FAD/NAD-bd_sf"/>
</dbReference>
<dbReference type="EMBL" id="AEUZ02000001">
    <property type="protein sequence ID" value="EHJ57127.1"/>
    <property type="molecule type" value="Genomic_DNA"/>
</dbReference>